<evidence type="ECO:0000313" key="5">
    <source>
        <dbReference type="EMBL" id="CAF2082442.1"/>
    </source>
</evidence>
<sequence length="572" mass="64129">MSLDCDLTVLEELTSNAKQIQDDVLTKILKANANTEYLQRFLQGSADKELFKKNVPVVSYEDVKPYIDRVANGEPSDVISGEPITAFLVSSGTSSGNQKIFPANNIFFKNIQIFYTLGSLVMSKHVEVYKRGKVMSFTFTQTISTTPCGLPLAPGLTSFIKSEYYRRLAKNSTSPYQIILCPDTKQSMYCQLLCGLVQRDEVVSVGSVFASVLVQVIHFLENYWKELASNIRSGHLSEWITDLSCRESVSTILVEPNPELADLIENECGQTSWQGIVTRLWPKTKCMEAIITGSMAQHISALEFYSNKLPLVSPFYGSSEAFFGLNLEPLCKPQHVSYTFLPNMSYFEFIEVDVDGGTTSGEVLDLVDVKLGRYYELLVTNFSGLHRCRVGDVLEATGYYNKTPQFRFVRRKTTVLSVHLEPTTEEDLLKALARATVILESLDLMLTGFTCYGDVSTVPGHYVFYLELKSKDNKSIDNVVLDNKVLVECCCVMEESLNGSYRRFRRKNGSIGALEIRVVQQGTFDSLMDFFVSRGSSISQYKTPMCINSAEALKVLEDKVLARFFSDKSPPI</sequence>
<dbReference type="InterPro" id="IPR055377">
    <property type="entry name" value="GH3_M"/>
</dbReference>
<evidence type="ECO:0000259" key="4">
    <source>
        <dbReference type="Pfam" id="PF23572"/>
    </source>
</evidence>
<dbReference type="EMBL" id="HG994360">
    <property type="protein sequence ID" value="CAF2082442.1"/>
    <property type="molecule type" value="Genomic_DNA"/>
</dbReference>
<reference evidence="5" key="1">
    <citation type="submission" date="2021-01" db="EMBL/GenBank/DDBJ databases">
        <authorList>
            <consortium name="Genoscope - CEA"/>
            <person name="William W."/>
        </authorList>
    </citation>
    <scope>NUCLEOTIDE SEQUENCE</scope>
</reference>
<dbReference type="Pfam" id="PF03321">
    <property type="entry name" value="GH3"/>
    <property type="match status" value="1"/>
</dbReference>
<dbReference type="GO" id="GO:0016874">
    <property type="term" value="F:ligase activity"/>
    <property type="evidence" value="ECO:0007669"/>
    <property type="project" value="UniProtKB-KW"/>
</dbReference>
<gene>
    <name evidence="5" type="ORF">DARMORV10_A06P07340.1</name>
</gene>
<dbReference type="InterPro" id="IPR055378">
    <property type="entry name" value="GH3_C"/>
</dbReference>
<dbReference type="PANTHER" id="PTHR31901:SF88">
    <property type="entry name" value="GENOME ASSEMBLY, CHROMOSOME: A06"/>
    <property type="match status" value="1"/>
</dbReference>
<dbReference type="Pfam" id="PF23572">
    <property type="entry name" value="GH3_C"/>
    <property type="match status" value="1"/>
</dbReference>
<evidence type="ECO:0000256" key="2">
    <source>
        <dbReference type="ARBA" id="ARBA00022598"/>
    </source>
</evidence>
<comment type="similarity">
    <text evidence="1">Belongs to the IAA-amido conjugating enzyme family.</text>
</comment>
<evidence type="ECO:0000259" key="3">
    <source>
        <dbReference type="Pfam" id="PF23571"/>
    </source>
</evidence>
<dbReference type="PANTHER" id="PTHR31901">
    <property type="entry name" value="GH3 DOMAIN-CONTAINING PROTEIN"/>
    <property type="match status" value="1"/>
</dbReference>
<feature type="domain" description="GH3 C-terminal" evidence="4">
    <location>
        <begin position="426"/>
        <end position="550"/>
    </location>
</feature>
<dbReference type="InterPro" id="IPR004993">
    <property type="entry name" value="GH3"/>
</dbReference>
<name>A0A816S854_BRANA</name>
<dbReference type="Pfam" id="PF23571">
    <property type="entry name" value="GH3_M"/>
    <property type="match status" value="1"/>
</dbReference>
<dbReference type="AlphaFoldDB" id="A0A816S854"/>
<keyword evidence="2" id="KW-0436">Ligase</keyword>
<evidence type="ECO:0000256" key="1">
    <source>
        <dbReference type="ARBA" id="ARBA00008068"/>
    </source>
</evidence>
<organism evidence="5">
    <name type="scientific">Brassica napus</name>
    <name type="common">Rape</name>
    <dbReference type="NCBI Taxonomy" id="3708"/>
    <lineage>
        <taxon>Eukaryota</taxon>
        <taxon>Viridiplantae</taxon>
        <taxon>Streptophyta</taxon>
        <taxon>Embryophyta</taxon>
        <taxon>Tracheophyta</taxon>
        <taxon>Spermatophyta</taxon>
        <taxon>Magnoliopsida</taxon>
        <taxon>eudicotyledons</taxon>
        <taxon>Gunneridae</taxon>
        <taxon>Pentapetalae</taxon>
        <taxon>rosids</taxon>
        <taxon>malvids</taxon>
        <taxon>Brassicales</taxon>
        <taxon>Brassicaceae</taxon>
        <taxon>Brassiceae</taxon>
        <taxon>Brassica</taxon>
    </lineage>
</organism>
<proteinExistence type="inferred from homology"/>
<accession>A0A816S854</accession>
<dbReference type="Proteomes" id="UP001295469">
    <property type="component" value="Chromosome A06"/>
</dbReference>
<protein>
    <submittedName>
        <fullName evidence="5">(rape) hypothetical protein</fullName>
    </submittedName>
</protein>
<feature type="domain" description="GH3 middle" evidence="3">
    <location>
        <begin position="338"/>
        <end position="411"/>
    </location>
</feature>